<dbReference type="AlphaFoldDB" id="A0A7F5RJH4"/>
<dbReference type="Gene3D" id="2.10.25.10">
    <property type="entry name" value="Laminin"/>
    <property type="match status" value="1"/>
</dbReference>
<dbReference type="PROSITE" id="PS50026">
    <property type="entry name" value="EGF_3"/>
    <property type="match status" value="1"/>
</dbReference>
<feature type="disulfide bond" evidence="1">
    <location>
        <begin position="71"/>
        <end position="88"/>
    </location>
</feature>
<keyword evidence="4" id="KW-1185">Reference proteome</keyword>
<evidence type="ECO:0000259" key="3">
    <source>
        <dbReference type="PROSITE" id="PS50026"/>
    </source>
</evidence>
<evidence type="ECO:0000256" key="1">
    <source>
        <dbReference type="PROSITE-ProRule" id="PRU00076"/>
    </source>
</evidence>
<dbReference type="RefSeq" id="XP_025836148.1">
    <property type="nucleotide sequence ID" value="XM_025980363.1"/>
</dbReference>
<accession>A0A7F5RJH4</accession>
<reference evidence="5" key="1">
    <citation type="submission" date="2025-08" db="UniProtKB">
        <authorList>
            <consortium name="RefSeq"/>
        </authorList>
    </citation>
    <scope>IDENTIFICATION</scope>
    <source>
        <tissue evidence="5">Entire body</tissue>
    </source>
</reference>
<organism evidence="4 5">
    <name type="scientific">Agrilus planipennis</name>
    <name type="common">Emerald ash borer</name>
    <name type="synonym">Agrilus marcopoli</name>
    <dbReference type="NCBI Taxonomy" id="224129"/>
    <lineage>
        <taxon>Eukaryota</taxon>
        <taxon>Metazoa</taxon>
        <taxon>Ecdysozoa</taxon>
        <taxon>Arthropoda</taxon>
        <taxon>Hexapoda</taxon>
        <taxon>Insecta</taxon>
        <taxon>Pterygota</taxon>
        <taxon>Neoptera</taxon>
        <taxon>Endopterygota</taxon>
        <taxon>Coleoptera</taxon>
        <taxon>Polyphaga</taxon>
        <taxon>Elateriformia</taxon>
        <taxon>Buprestoidea</taxon>
        <taxon>Buprestidae</taxon>
        <taxon>Agrilinae</taxon>
        <taxon>Agrilus</taxon>
    </lineage>
</organism>
<keyword evidence="2" id="KW-0732">Signal</keyword>
<name>A0A7F5RJH4_AGRPL</name>
<keyword evidence="1" id="KW-0245">EGF-like domain</keyword>
<evidence type="ECO:0000313" key="4">
    <source>
        <dbReference type="Proteomes" id="UP000192223"/>
    </source>
</evidence>
<dbReference type="InterPro" id="IPR000742">
    <property type="entry name" value="EGF"/>
</dbReference>
<feature type="chain" id="PRO_5028996533" evidence="2">
    <location>
        <begin position="20"/>
        <end position="124"/>
    </location>
</feature>
<feature type="signal peptide" evidence="2">
    <location>
        <begin position="1"/>
        <end position="19"/>
    </location>
</feature>
<evidence type="ECO:0000313" key="5">
    <source>
        <dbReference type="RefSeq" id="XP_025836148.1"/>
    </source>
</evidence>
<keyword evidence="1" id="KW-1015">Disulfide bond</keyword>
<dbReference type="Pfam" id="PF00008">
    <property type="entry name" value="EGF"/>
    <property type="match status" value="1"/>
</dbReference>
<sequence>MNLLLVFTLTIVGFQICLSCDMDQIRRGCRIQNRMCSCGTGCISEYRYANLKECQAALKGKKRDICNPNPCVNEGSCLQISQHPGYKCRCEGTGFFGARCNRACPIPGAGGIGDKVFPYECIVI</sequence>
<proteinExistence type="predicted"/>
<gene>
    <name evidence="5" type="primary">LOC108744576</name>
</gene>
<feature type="domain" description="EGF-like" evidence="3">
    <location>
        <begin position="62"/>
        <end position="101"/>
    </location>
</feature>
<evidence type="ECO:0000256" key="2">
    <source>
        <dbReference type="SAM" id="SignalP"/>
    </source>
</evidence>
<dbReference type="GeneID" id="108744576"/>
<dbReference type="Proteomes" id="UP000192223">
    <property type="component" value="Unplaced"/>
</dbReference>
<dbReference type="InParanoid" id="A0A7F5RJH4"/>
<dbReference type="SUPFAM" id="SSF57196">
    <property type="entry name" value="EGF/Laminin"/>
    <property type="match status" value="1"/>
</dbReference>
<protein>
    <submittedName>
        <fullName evidence="5">Adhesive plaque matrix protein 2-like</fullName>
    </submittedName>
</protein>
<comment type="caution">
    <text evidence="1">Lacks conserved residue(s) required for the propagation of feature annotation.</text>
</comment>
<dbReference type="OrthoDB" id="10046852at2759"/>
<dbReference type="KEGG" id="apln:108744576"/>